<accession>I1CWM4</accession>
<proteinExistence type="predicted"/>
<reference evidence="3 4" key="1">
    <citation type="submission" date="2011-09" db="EMBL/GenBank/DDBJ databases">
        <authorList>
            <consortium name="US DOE Joint Genome Institute (JGI-PGF)"/>
            <person name="Lucas S."/>
            <person name="Han J."/>
            <person name="Lapidus A."/>
            <person name="Cheng J.-F."/>
            <person name="Goodwin L."/>
            <person name="Pitluck S."/>
            <person name="Peters L."/>
            <person name="Land M.L."/>
            <person name="Hauser L."/>
            <person name="Brambilla E."/>
            <person name="Klenk H.-P."/>
            <person name="Woyke T.J."/>
        </authorList>
    </citation>
    <scope>NUCLEOTIDE SEQUENCE [LARGE SCALE GENOMIC DNA]</scope>
    <source>
        <strain evidence="3 4">K62</strain>
    </source>
</reference>
<evidence type="ECO:0000313" key="4">
    <source>
        <dbReference type="Proteomes" id="UP000005087"/>
    </source>
</evidence>
<dbReference type="eggNOG" id="ENOG5033ZM7">
    <property type="taxonomic scope" value="Bacteria"/>
</dbReference>
<keyword evidence="2" id="KW-0812">Transmembrane</keyword>
<evidence type="ECO:0000256" key="1">
    <source>
        <dbReference type="SAM" id="MobiDB-lite"/>
    </source>
</evidence>
<feature type="compositionally biased region" description="Low complexity" evidence="1">
    <location>
        <begin position="38"/>
        <end position="58"/>
    </location>
</feature>
<keyword evidence="2" id="KW-1133">Transmembrane helix</keyword>
<feature type="compositionally biased region" description="Polar residues" evidence="1">
    <location>
        <begin position="88"/>
        <end position="103"/>
    </location>
</feature>
<organism evidence="3 4">
    <name type="scientific">Saccharomonospora glauca K62</name>
    <dbReference type="NCBI Taxonomy" id="928724"/>
    <lineage>
        <taxon>Bacteria</taxon>
        <taxon>Bacillati</taxon>
        <taxon>Actinomycetota</taxon>
        <taxon>Actinomycetes</taxon>
        <taxon>Pseudonocardiales</taxon>
        <taxon>Pseudonocardiaceae</taxon>
        <taxon>Saccharomonospora</taxon>
    </lineage>
</organism>
<dbReference type="AlphaFoldDB" id="I1CWM4"/>
<sequence>MSWQEELRRLDAELAAGTISSSEHRRRREDILAEVSGAPLVSSFSPAASAPDSTTSAAGKASEKPAPENPTTGSTDHGTEPSGEESGWRTTNPAQASDTPNTEAASASSSTTSAASSATSRPRPSAAALLATTKPTTAPSPADERPTELIHFPGRSRPTPVGAPEGTSDDEPPRRTALTWVAISGAVFLALGGVIGGAWWLGQDRSEPASAVAGVAADNMAPTPPQLADRLPALPGEQSPNNSTMSVAHGEKLKLYSGETAEYFTAHGVTEVIVRGSLDGSTSYLLLVLRAGSPEEAEAVADHLYQTTLATKTEHSEGPIRTASGMFEDIEVSGAWYSSNEYAVALVVTQPPEGRDGTLPDRLRRAMEPVKKVLPVR</sequence>
<gene>
    <name evidence="3" type="ORF">SacglDRAFT_00134</name>
</gene>
<dbReference type="STRING" id="928724.SacglDRAFT_00134"/>
<feature type="compositionally biased region" description="Low complexity" evidence="1">
    <location>
        <begin position="104"/>
        <end position="141"/>
    </location>
</feature>
<dbReference type="OrthoDB" id="3610689at2"/>
<feature type="region of interest" description="Disordered" evidence="1">
    <location>
        <begin position="37"/>
        <end position="173"/>
    </location>
</feature>
<feature type="transmembrane region" description="Helical" evidence="2">
    <location>
        <begin position="177"/>
        <end position="201"/>
    </location>
</feature>
<keyword evidence="2" id="KW-0472">Membrane</keyword>
<dbReference type="Proteomes" id="UP000005087">
    <property type="component" value="Chromosome"/>
</dbReference>
<protein>
    <submittedName>
        <fullName evidence="3">Uncharacterized protein</fullName>
    </submittedName>
</protein>
<evidence type="ECO:0000256" key="2">
    <source>
        <dbReference type="SAM" id="Phobius"/>
    </source>
</evidence>
<dbReference type="HOGENOM" id="CLU_733390_0_0_11"/>
<name>I1CWM4_9PSEU</name>
<dbReference type="RefSeq" id="WP_005460830.1">
    <property type="nucleotide sequence ID" value="NZ_CM001484.1"/>
</dbReference>
<evidence type="ECO:0000313" key="3">
    <source>
        <dbReference type="EMBL" id="EIE97098.1"/>
    </source>
</evidence>
<feature type="region of interest" description="Disordered" evidence="1">
    <location>
        <begin position="221"/>
        <end position="245"/>
    </location>
</feature>
<dbReference type="EMBL" id="CM001484">
    <property type="protein sequence ID" value="EIE97098.1"/>
    <property type="molecule type" value="Genomic_DNA"/>
</dbReference>
<reference evidence="4" key="2">
    <citation type="submission" date="2012-01" db="EMBL/GenBank/DDBJ databases">
        <title>Noncontiguous Finished sequence of chromosome of Saccharomonospora glauca K62.</title>
        <authorList>
            <consortium name="US DOE Joint Genome Institute"/>
            <person name="Lucas S."/>
            <person name="Han J."/>
            <person name="Lapidus A."/>
            <person name="Cheng J.-F."/>
            <person name="Goodwin L."/>
            <person name="Pitluck S."/>
            <person name="Peters L."/>
            <person name="Mikhailova N."/>
            <person name="Held B."/>
            <person name="Detter J.C."/>
            <person name="Han C."/>
            <person name="Tapia R."/>
            <person name="Land M."/>
            <person name="Hauser L."/>
            <person name="Kyrpides N."/>
            <person name="Ivanova N."/>
            <person name="Pagani I."/>
            <person name="Brambilla E.-M."/>
            <person name="Klenk H.-P."/>
            <person name="Woyke T."/>
        </authorList>
    </citation>
    <scope>NUCLEOTIDE SEQUENCE [LARGE SCALE GENOMIC DNA]</scope>
    <source>
        <strain evidence="4">K62</strain>
    </source>
</reference>
<keyword evidence="4" id="KW-1185">Reference proteome</keyword>